<reference evidence="1 2" key="1">
    <citation type="journal article" date="2024" name="Chem. Sci.">
        <title>Discovery of megapolipeptins by genome mining of a Burkholderiales bacteria collection.</title>
        <authorList>
            <person name="Paulo B.S."/>
            <person name="Recchia M.J.J."/>
            <person name="Lee S."/>
            <person name="Fergusson C.H."/>
            <person name="Romanowski S.B."/>
            <person name="Hernandez A."/>
            <person name="Krull N."/>
            <person name="Liu D.Y."/>
            <person name="Cavanagh H."/>
            <person name="Bos A."/>
            <person name="Gray C.A."/>
            <person name="Murphy B.T."/>
            <person name="Linington R.G."/>
            <person name="Eustaquio A.S."/>
        </authorList>
    </citation>
    <scope>NUCLEOTIDE SEQUENCE [LARGE SCALE GENOMIC DNA]</scope>
    <source>
        <strain evidence="1 2">RL17-338-BIC-A</strain>
    </source>
</reference>
<organism evidence="1 2">
    <name type="scientific">Paraburkholderia metrosideri</name>
    <dbReference type="NCBI Taxonomy" id="580937"/>
    <lineage>
        <taxon>Bacteria</taxon>
        <taxon>Pseudomonadati</taxon>
        <taxon>Pseudomonadota</taxon>
        <taxon>Betaproteobacteria</taxon>
        <taxon>Burkholderiales</taxon>
        <taxon>Burkholderiaceae</taxon>
        <taxon>Paraburkholderia</taxon>
    </lineage>
</organism>
<dbReference type="Proteomes" id="UP001629432">
    <property type="component" value="Unassembled WGS sequence"/>
</dbReference>
<comment type="caution">
    <text evidence="1">The sequence shown here is derived from an EMBL/GenBank/DDBJ whole genome shotgun (WGS) entry which is preliminary data.</text>
</comment>
<evidence type="ECO:0000313" key="2">
    <source>
        <dbReference type="Proteomes" id="UP001629432"/>
    </source>
</evidence>
<dbReference type="RefSeq" id="WP_408339513.1">
    <property type="nucleotide sequence ID" value="NZ_JAQQCF010000032.1"/>
</dbReference>
<proteinExistence type="predicted"/>
<name>A0ABW9DZP6_9BURK</name>
<sequence>MSDSPAPERPREQNVFDEWPDAVRTLFDGSSLASKTGFTASLLTVDANGHVRTSLLGVGELYAPDSRSLCIALWPQARAARVIAQSGSAALTFVCDEAFYQVQLRLTRLAGVTGDDSGLVYLIGSIDTGEAQSVRYARLTSGITFELAGEGEGETVLDRWERQIEHLKQAAAAASR</sequence>
<evidence type="ECO:0000313" key="1">
    <source>
        <dbReference type="EMBL" id="MFM0640855.1"/>
    </source>
</evidence>
<gene>
    <name evidence="1" type="ORF">PQQ63_29575</name>
</gene>
<evidence type="ECO:0008006" key="3">
    <source>
        <dbReference type="Google" id="ProtNLM"/>
    </source>
</evidence>
<dbReference type="EMBL" id="JAQQCF010000032">
    <property type="protein sequence ID" value="MFM0640855.1"/>
    <property type="molecule type" value="Genomic_DNA"/>
</dbReference>
<protein>
    <recommendedName>
        <fullName evidence="3">Vanillate decarboxylase VdcD protein</fullName>
    </recommendedName>
</protein>
<keyword evidence="2" id="KW-1185">Reference proteome</keyword>
<accession>A0ABW9DZP6</accession>